<proteinExistence type="predicted"/>
<accession>A0A3S0GVS8</accession>
<dbReference type="EMBL" id="RXOE01000005">
    <property type="protein sequence ID" value="RTQ33039.1"/>
    <property type="molecule type" value="Genomic_DNA"/>
</dbReference>
<dbReference type="OrthoDB" id="4554729at2"/>
<sequence length="292" mass="31276">MTSSMPLSASSVFSSSSFSSSSSPTTHAFAAMKSLSPQELAASAPAVFAEEAAACTGPKYVFISTREIVRALGEAGFAPTLAVQTRSRRGDADREGHALHMLRFQPVVQSLSLSDVLGEIVLINSHDGRSAYQLRAGLYRPVCTNGLLTAIGDFGLVHVSHRGNVVAGVVEAAHRIAGDFARVGEAVEAMRATVLSQAQQLDFAREALALRYPGQGEPPVQPAQWLERRRLADIGDDVWRTFNAVQEHVLRGGVCGRTATGRAMRTRGIGAIRESVRLNTGLWRLALARIGR</sequence>
<evidence type="ECO:0000313" key="3">
    <source>
        <dbReference type="Proteomes" id="UP000267418"/>
    </source>
</evidence>
<dbReference type="AlphaFoldDB" id="A0A3S0GVS8"/>
<keyword evidence="3" id="KW-1185">Reference proteome</keyword>
<gene>
    <name evidence="2" type="ORF">EJP69_20355</name>
</gene>
<reference evidence="2 3" key="1">
    <citation type="submission" date="2018-12" db="EMBL/GenBank/DDBJ databases">
        <title>The genome of Variovorax gossypii DSM 100435.</title>
        <authorList>
            <person name="Gao J."/>
            <person name="Sun J."/>
        </authorList>
    </citation>
    <scope>NUCLEOTIDE SEQUENCE [LARGE SCALE GENOMIC DNA]</scope>
    <source>
        <strain evidence="2 3">DSM 100435</strain>
    </source>
</reference>
<organism evidence="2 3">
    <name type="scientific">Variovorax gossypii</name>
    <dbReference type="NCBI Taxonomy" id="1679495"/>
    <lineage>
        <taxon>Bacteria</taxon>
        <taxon>Pseudomonadati</taxon>
        <taxon>Pseudomonadota</taxon>
        <taxon>Betaproteobacteria</taxon>
        <taxon>Burkholderiales</taxon>
        <taxon>Comamonadaceae</taxon>
        <taxon>Variovorax</taxon>
    </lineage>
</organism>
<name>A0A3S0GVS8_9BURK</name>
<feature type="region of interest" description="Disordered" evidence="1">
    <location>
        <begin position="1"/>
        <end position="21"/>
    </location>
</feature>
<evidence type="ECO:0000256" key="1">
    <source>
        <dbReference type="SAM" id="MobiDB-lite"/>
    </source>
</evidence>
<dbReference type="Proteomes" id="UP000267418">
    <property type="component" value="Unassembled WGS sequence"/>
</dbReference>
<dbReference type="Pfam" id="PF06067">
    <property type="entry name" value="DUF932"/>
    <property type="match status" value="1"/>
</dbReference>
<comment type="caution">
    <text evidence="2">The sequence shown here is derived from an EMBL/GenBank/DDBJ whole genome shotgun (WGS) entry which is preliminary data.</text>
</comment>
<protein>
    <submittedName>
        <fullName evidence="2">DUF945 domain-containing protein</fullName>
    </submittedName>
</protein>
<evidence type="ECO:0000313" key="2">
    <source>
        <dbReference type="EMBL" id="RTQ33039.1"/>
    </source>
</evidence>
<dbReference type="InterPro" id="IPR026325">
    <property type="entry name" value="DUF932"/>
</dbReference>